<dbReference type="EMBL" id="LAJF01000068">
    <property type="protein sequence ID" value="KKB84735.1"/>
    <property type="molecule type" value="Genomic_DNA"/>
</dbReference>
<dbReference type="InterPro" id="IPR036249">
    <property type="entry name" value="Thioredoxin-like_sf"/>
</dbReference>
<name>A0A0F5LQT8_9HYPH</name>
<dbReference type="SUPFAM" id="SSF52833">
    <property type="entry name" value="Thioredoxin-like"/>
    <property type="match status" value="1"/>
</dbReference>
<dbReference type="PANTHER" id="PTHR36057">
    <property type="match status" value="1"/>
</dbReference>
<evidence type="ECO:0008006" key="3">
    <source>
        <dbReference type="Google" id="ProtNLM"/>
    </source>
</evidence>
<sequence>MSLLPGAIGVASAELSSPPKAVLELFTSQGCPFSPGADRLVSELAERGDVITLNYHVDYWDYAGWKDTFGSAANAELQRDYASLWDTRKLYTPQLIVAGTTDVLGSDEPGAVEAIEASSMTRQIDLTRNGDTLRIVVPEQGGARPSIIWLVTYIEQDTVTIQAGDNAGKTLSYDHIVTNRTQLAALGAGMGARLALNIERVLPEPGTGVAVLVQEDVGGMPGPITGGNTYER</sequence>
<keyword evidence="2" id="KW-1185">Reference proteome</keyword>
<gene>
    <name evidence="1" type="ORF">VW29_09865</name>
</gene>
<dbReference type="Proteomes" id="UP000033608">
    <property type="component" value="Unassembled WGS sequence"/>
</dbReference>
<dbReference type="Pfam" id="PF06764">
    <property type="entry name" value="DUF1223"/>
    <property type="match status" value="1"/>
</dbReference>
<proteinExistence type="predicted"/>
<dbReference type="AlphaFoldDB" id="A0A0F5LQT8"/>
<accession>A0A0F5LQT8</accession>
<dbReference type="PANTHER" id="PTHR36057:SF1">
    <property type="entry name" value="LIPOPROTEIN LIPID ATTACHMENT SITE-LIKE PROTEIN, PUTATIVE (DUF1223)-RELATED"/>
    <property type="match status" value="1"/>
</dbReference>
<comment type="caution">
    <text evidence="1">The sequence shown here is derived from an EMBL/GenBank/DDBJ whole genome shotgun (WGS) entry which is preliminary data.</text>
</comment>
<protein>
    <recommendedName>
        <fullName evidence="3">DUF1223 domain-containing protein</fullName>
    </recommendedName>
</protein>
<organism evidence="1 2">
    <name type="scientific">Devosia limi DSM 17137</name>
    <dbReference type="NCBI Taxonomy" id="1121477"/>
    <lineage>
        <taxon>Bacteria</taxon>
        <taxon>Pseudomonadati</taxon>
        <taxon>Pseudomonadota</taxon>
        <taxon>Alphaproteobacteria</taxon>
        <taxon>Hyphomicrobiales</taxon>
        <taxon>Devosiaceae</taxon>
        <taxon>Devosia</taxon>
    </lineage>
</organism>
<dbReference type="InterPro" id="IPR010634">
    <property type="entry name" value="DUF1223"/>
</dbReference>
<reference evidence="1 2" key="1">
    <citation type="submission" date="2015-03" db="EMBL/GenBank/DDBJ databases">
        <authorList>
            <person name="Hassan Y.I."/>
            <person name="Lepp D."/>
            <person name="Zhou T."/>
        </authorList>
    </citation>
    <scope>NUCLEOTIDE SEQUENCE [LARGE SCALE GENOMIC DNA]</scope>
    <source>
        <strain evidence="1 2">DSM 17137</strain>
    </source>
</reference>
<dbReference type="PATRIC" id="fig|1121477.3.peg.3085"/>
<dbReference type="STRING" id="1121477.SAMN02745223_02921"/>
<evidence type="ECO:0000313" key="2">
    <source>
        <dbReference type="Proteomes" id="UP000033608"/>
    </source>
</evidence>
<evidence type="ECO:0000313" key="1">
    <source>
        <dbReference type="EMBL" id="KKB84735.1"/>
    </source>
</evidence>